<evidence type="ECO:0000313" key="1">
    <source>
        <dbReference type="EMBL" id="CAG8696287.1"/>
    </source>
</evidence>
<protein>
    <submittedName>
        <fullName evidence="1">8107_t:CDS:1</fullName>
    </submittedName>
</protein>
<dbReference type="Proteomes" id="UP000789396">
    <property type="component" value="Unassembled WGS sequence"/>
</dbReference>
<comment type="caution">
    <text evidence="1">The sequence shown here is derived from an EMBL/GenBank/DDBJ whole genome shotgun (WGS) entry which is preliminary data.</text>
</comment>
<evidence type="ECO:0000313" key="2">
    <source>
        <dbReference type="Proteomes" id="UP000789396"/>
    </source>
</evidence>
<name>A0A9N9HJ48_9GLOM</name>
<keyword evidence="2" id="KW-1185">Reference proteome</keyword>
<feature type="non-terminal residue" evidence="1">
    <location>
        <position position="83"/>
    </location>
</feature>
<dbReference type="EMBL" id="CAJVPZ010019790">
    <property type="protein sequence ID" value="CAG8696287.1"/>
    <property type="molecule type" value="Genomic_DNA"/>
</dbReference>
<organism evidence="1 2">
    <name type="scientific">Racocetra fulgida</name>
    <dbReference type="NCBI Taxonomy" id="60492"/>
    <lineage>
        <taxon>Eukaryota</taxon>
        <taxon>Fungi</taxon>
        <taxon>Fungi incertae sedis</taxon>
        <taxon>Mucoromycota</taxon>
        <taxon>Glomeromycotina</taxon>
        <taxon>Glomeromycetes</taxon>
        <taxon>Diversisporales</taxon>
        <taxon>Gigasporaceae</taxon>
        <taxon>Racocetra</taxon>
    </lineage>
</organism>
<reference evidence="1" key="1">
    <citation type="submission" date="2021-06" db="EMBL/GenBank/DDBJ databases">
        <authorList>
            <person name="Kallberg Y."/>
            <person name="Tangrot J."/>
            <person name="Rosling A."/>
        </authorList>
    </citation>
    <scope>NUCLEOTIDE SEQUENCE</scope>
    <source>
        <strain evidence="1">IN212</strain>
    </source>
</reference>
<dbReference type="AlphaFoldDB" id="A0A9N9HJ48"/>
<accession>A0A9N9HJ48</accession>
<sequence length="83" mass="9711">MVNANELLFLCHFGKRASIESIEQNKDYERMLTTKDDSRLKLTTSILAKDDSRLKLETKQIKEKILDYQLNFTKRDLDGTINC</sequence>
<gene>
    <name evidence="1" type="ORF">RFULGI_LOCUS10218</name>
</gene>
<proteinExistence type="predicted"/>